<sequence length="65" mass="7495">MDVRESQKQLILMDCKIMMNKLGDIPFDISFEKLQTELWNIGNKYGISGPEVFKILMDNFPKKGG</sequence>
<keyword evidence="2" id="KW-1185">Reference proteome</keyword>
<accession>A0A926I5T4</accession>
<dbReference type="RefSeq" id="WP_025992010.1">
    <property type="nucleotide sequence ID" value="NZ_JACRST010000039.1"/>
</dbReference>
<proteinExistence type="predicted"/>
<evidence type="ECO:0000313" key="2">
    <source>
        <dbReference type="Proteomes" id="UP000653127"/>
    </source>
</evidence>
<dbReference type="AlphaFoldDB" id="A0A926I5T4"/>
<comment type="caution">
    <text evidence="1">The sequence shown here is derived from an EMBL/GenBank/DDBJ whole genome shotgun (WGS) entry which is preliminary data.</text>
</comment>
<evidence type="ECO:0000313" key="1">
    <source>
        <dbReference type="EMBL" id="MBC8547790.1"/>
    </source>
</evidence>
<reference evidence="1" key="1">
    <citation type="submission" date="2020-08" db="EMBL/GenBank/DDBJ databases">
        <title>Genome public.</title>
        <authorList>
            <person name="Liu C."/>
            <person name="Sun Q."/>
        </authorList>
    </citation>
    <scope>NUCLEOTIDE SEQUENCE</scope>
    <source>
        <strain evidence="1">NSJ-31</strain>
    </source>
</reference>
<dbReference type="Proteomes" id="UP000653127">
    <property type="component" value="Unassembled WGS sequence"/>
</dbReference>
<gene>
    <name evidence="1" type="ORF">H8711_12785</name>
</gene>
<name>A0A926I5T4_9FIRM</name>
<organism evidence="1 2">
    <name type="scientific">Ligaoa zhengdingensis</name>
    <dbReference type="NCBI Taxonomy" id="2763658"/>
    <lineage>
        <taxon>Bacteria</taxon>
        <taxon>Bacillati</taxon>
        <taxon>Bacillota</taxon>
        <taxon>Clostridia</taxon>
        <taxon>Eubacteriales</taxon>
        <taxon>Oscillospiraceae</taxon>
        <taxon>Ligaoa</taxon>
    </lineage>
</organism>
<protein>
    <submittedName>
        <fullName evidence="1">Uncharacterized protein</fullName>
    </submittedName>
</protein>
<dbReference type="EMBL" id="JACRST010000039">
    <property type="protein sequence ID" value="MBC8547790.1"/>
    <property type="molecule type" value="Genomic_DNA"/>
</dbReference>